<dbReference type="RefSeq" id="XP_003290636.1">
    <property type="nucleotide sequence ID" value="XM_003290588.1"/>
</dbReference>
<keyword evidence="3" id="KW-1185">Reference proteome</keyword>
<name>F0ZT89_DICPU</name>
<protein>
    <submittedName>
        <fullName evidence="2">Uncharacterized protein</fullName>
    </submittedName>
</protein>
<feature type="compositionally biased region" description="Low complexity" evidence="1">
    <location>
        <begin position="263"/>
        <end position="319"/>
    </location>
</feature>
<dbReference type="GeneID" id="10508184"/>
<dbReference type="EMBL" id="GL871171">
    <property type="protein sequence ID" value="EGC32851.1"/>
    <property type="molecule type" value="Genomic_DNA"/>
</dbReference>
<proteinExistence type="predicted"/>
<evidence type="ECO:0000313" key="2">
    <source>
        <dbReference type="EMBL" id="EGC32851.1"/>
    </source>
</evidence>
<sequence>MNDMLINLFPNIDNNKNINNNNGFSNNNNLKEEQRTVLLDLDLSKNNIVNVRSENIDFSRMTQRNIYGHYEDSGLLVLNSTVETMHFINQSTISRLLIDGVSGRSNVFIKNSTISNLENLFEGKISAAYRSNQWIPKIIFSGYNSFLENSNITLHNVNLLFDSTSFLFVNRSNIILNGTRNFEYTLAGGTSNITNTIINCINTSNLSFKNQSTFNLYNISINCALTISKNSTIYFSTNVNNQNTTSNLNNYIINMKNTILNSNNNNNITKNNSTEPPSNSNSTNIDSSDNSNNNNNSTNIDSSDNSNNSTISSSDNESNGTNTDSGDNSSYSSTVPPGLNDGSNSTSSGNGSDGYIDISKTYNSTQNFIHTIKLEGTIVSEDRYQPILVQDMYLSKTSVLSFTLDTPGYGNEMVLSNGTVVLNGTLALNLLRLPLYFTPIVLIRGSNIKGSFERVSITVGNEIPIETTNIGYNLVYNIKF</sequence>
<dbReference type="Proteomes" id="UP000001064">
    <property type="component" value="Unassembled WGS sequence"/>
</dbReference>
<dbReference type="InParanoid" id="F0ZT89"/>
<evidence type="ECO:0000256" key="1">
    <source>
        <dbReference type="SAM" id="MobiDB-lite"/>
    </source>
</evidence>
<evidence type="ECO:0000313" key="3">
    <source>
        <dbReference type="Proteomes" id="UP000001064"/>
    </source>
</evidence>
<feature type="region of interest" description="Disordered" evidence="1">
    <location>
        <begin position="263"/>
        <end position="351"/>
    </location>
</feature>
<dbReference type="AlphaFoldDB" id="F0ZT89"/>
<dbReference type="KEGG" id="dpp:DICPUDRAFT_81359"/>
<feature type="compositionally biased region" description="Low complexity" evidence="1">
    <location>
        <begin position="338"/>
        <end position="351"/>
    </location>
</feature>
<organism evidence="2 3">
    <name type="scientific">Dictyostelium purpureum</name>
    <name type="common">Slime mold</name>
    <dbReference type="NCBI Taxonomy" id="5786"/>
    <lineage>
        <taxon>Eukaryota</taxon>
        <taxon>Amoebozoa</taxon>
        <taxon>Evosea</taxon>
        <taxon>Eumycetozoa</taxon>
        <taxon>Dictyostelia</taxon>
        <taxon>Dictyosteliales</taxon>
        <taxon>Dictyosteliaceae</taxon>
        <taxon>Dictyostelium</taxon>
    </lineage>
</organism>
<gene>
    <name evidence="2" type="ORF">DICPUDRAFT_81359</name>
</gene>
<accession>F0ZT89</accession>
<dbReference type="VEuPathDB" id="AmoebaDB:DICPUDRAFT_81359"/>
<feature type="compositionally biased region" description="Polar residues" evidence="1">
    <location>
        <begin position="320"/>
        <end position="335"/>
    </location>
</feature>
<reference evidence="3" key="1">
    <citation type="journal article" date="2011" name="Genome Biol.">
        <title>Comparative genomics of the social amoebae Dictyostelium discoideum and Dictyostelium purpureum.</title>
        <authorList>
            <consortium name="US DOE Joint Genome Institute (JGI-PGF)"/>
            <person name="Sucgang R."/>
            <person name="Kuo A."/>
            <person name="Tian X."/>
            <person name="Salerno W."/>
            <person name="Parikh A."/>
            <person name="Feasley C.L."/>
            <person name="Dalin E."/>
            <person name="Tu H."/>
            <person name="Huang E."/>
            <person name="Barry K."/>
            <person name="Lindquist E."/>
            <person name="Shapiro H."/>
            <person name="Bruce D."/>
            <person name="Schmutz J."/>
            <person name="Salamov A."/>
            <person name="Fey P."/>
            <person name="Gaudet P."/>
            <person name="Anjard C."/>
            <person name="Babu M.M."/>
            <person name="Basu S."/>
            <person name="Bushmanova Y."/>
            <person name="van der Wel H."/>
            <person name="Katoh-Kurasawa M."/>
            <person name="Dinh C."/>
            <person name="Coutinho P.M."/>
            <person name="Saito T."/>
            <person name="Elias M."/>
            <person name="Schaap P."/>
            <person name="Kay R.R."/>
            <person name="Henrissat B."/>
            <person name="Eichinger L."/>
            <person name="Rivero F."/>
            <person name="Putnam N.H."/>
            <person name="West C.M."/>
            <person name="Loomis W.F."/>
            <person name="Chisholm R.L."/>
            <person name="Shaulsky G."/>
            <person name="Strassmann J.E."/>
            <person name="Queller D.C."/>
            <person name="Kuspa A."/>
            <person name="Grigoriev I.V."/>
        </authorList>
    </citation>
    <scope>NUCLEOTIDE SEQUENCE [LARGE SCALE GENOMIC DNA]</scope>
    <source>
        <strain evidence="3">QSDP1</strain>
    </source>
</reference>